<name>A0ABS2QLP4_9BACI</name>
<gene>
    <name evidence="2" type="ORF">JOC77_003544</name>
</gene>
<feature type="transmembrane region" description="Helical" evidence="1">
    <location>
        <begin position="15"/>
        <end position="35"/>
    </location>
</feature>
<organism evidence="2 3">
    <name type="scientific">Peribacillus deserti</name>
    <dbReference type="NCBI Taxonomy" id="673318"/>
    <lineage>
        <taxon>Bacteria</taxon>
        <taxon>Bacillati</taxon>
        <taxon>Bacillota</taxon>
        <taxon>Bacilli</taxon>
        <taxon>Bacillales</taxon>
        <taxon>Bacillaceae</taxon>
        <taxon>Peribacillus</taxon>
    </lineage>
</organism>
<proteinExistence type="predicted"/>
<evidence type="ECO:0000313" key="2">
    <source>
        <dbReference type="EMBL" id="MBM7694100.1"/>
    </source>
</evidence>
<reference evidence="2 3" key="1">
    <citation type="submission" date="2021-01" db="EMBL/GenBank/DDBJ databases">
        <title>Genomic Encyclopedia of Type Strains, Phase IV (KMG-IV): sequencing the most valuable type-strain genomes for metagenomic binning, comparative biology and taxonomic classification.</title>
        <authorList>
            <person name="Goeker M."/>
        </authorList>
    </citation>
    <scope>NUCLEOTIDE SEQUENCE [LARGE SCALE GENOMIC DNA]</scope>
    <source>
        <strain evidence="2 3">DSM 105482</strain>
    </source>
</reference>
<keyword evidence="1" id="KW-0812">Transmembrane</keyword>
<evidence type="ECO:0000256" key="1">
    <source>
        <dbReference type="SAM" id="Phobius"/>
    </source>
</evidence>
<keyword evidence="1" id="KW-0472">Membrane</keyword>
<accession>A0ABS2QLP4</accession>
<protein>
    <submittedName>
        <fullName evidence="2">Amino acid transporter</fullName>
    </submittedName>
</protein>
<keyword evidence="1" id="KW-1133">Transmembrane helix</keyword>
<keyword evidence="3" id="KW-1185">Reference proteome</keyword>
<sequence length="97" mass="10169">MKPGIVLSSTGNSTIALAAWIIGGVITLASGLTIAEVSVRISQNGFCWIYKVPLYPLTPIVAILGVLYIVGSSLMNSPFDALLSLAVTLIGHPFILK</sequence>
<dbReference type="EMBL" id="JAFBFI010000018">
    <property type="protein sequence ID" value="MBM7694100.1"/>
    <property type="molecule type" value="Genomic_DNA"/>
</dbReference>
<feature type="transmembrane region" description="Helical" evidence="1">
    <location>
        <begin position="77"/>
        <end position="96"/>
    </location>
</feature>
<feature type="transmembrane region" description="Helical" evidence="1">
    <location>
        <begin position="47"/>
        <end position="71"/>
    </location>
</feature>
<dbReference type="Proteomes" id="UP000823486">
    <property type="component" value="Unassembled WGS sequence"/>
</dbReference>
<comment type="caution">
    <text evidence="2">The sequence shown here is derived from an EMBL/GenBank/DDBJ whole genome shotgun (WGS) entry which is preliminary data.</text>
</comment>
<evidence type="ECO:0000313" key="3">
    <source>
        <dbReference type="Proteomes" id="UP000823486"/>
    </source>
</evidence>